<dbReference type="AlphaFoldDB" id="A0A1H5TVZ2"/>
<evidence type="ECO:0000256" key="1">
    <source>
        <dbReference type="ARBA" id="ARBA00004496"/>
    </source>
</evidence>
<evidence type="ECO:0000256" key="6">
    <source>
        <dbReference type="ARBA" id="ARBA00022679"/>
    </source>
</evidence>
<evidence type="ECO:0000256" key="3">
    <source>
        <dbReference type="ARBA" id="ARBA00012584"/>
    </source>
</evidence>
<protein>
    <recommendedName>
        <fullName evidence="4 13">Threonylcarbamoyl-AMP synthase</fullName>
        <shortName evidence="13">TC-AMP synthase</shortName>
        <ecNumber evidence="3 13">2.7.7.87</ecNumber>
    </recommendedName>
    <alternativeName>
        <fullName evidence="11 13">L-threonylcarbamoyladenylate synthase</fullName>
    </alternativeName>
</protein>
<keyword evidence="9 13" id="KW-0547">Nucleotide-binding</keyword>
<keyword evidence="10 13" id="KW-0067">ATP-binding</keyword>
<dbReference type="EMBL" id="FNVA01000001">
    <property type="protein sequence ID" value="SEF66201.1"/>
    <property type="molecule type" value="Genomic_DNA"/>
</dbReference>
<reference evidence="16 17" key="1">
    <citation type="submission" date="2016-10" db="EMBL/GenBank/DDBJ databases">
        <authorList>
            <person name="de Groot N.N."/>
        </authorList>
    </citation>
    <scope>NUCLEOTIDE SEQUENCE [LARGE SCALE GENOMIC DNA]</scope>
    <source>
        <strain evidence="16 17">DSM 22489</strain>
    </source>
</reference>
<dbReference type="Pfam" id="PF03481">
    <property type="entry name" value="Sua5_C"/>
    <property type="match status" value="1"/>
</dbReference>
<keyword evidence="8 13" id="KW-0548">Nucleotidyltransferase</keyword>
<comment type="similarity">
    <text evidence="2 13">Belongs to the SUA5 family.</text>
</comment>
<comment type="function">
    <text evidence="13">Required for the formation of a threonylcarbamoyl group on adenosine at position 37 (t(6)A37) in tRNAs that read codons beginning with adenine.</text>
</comment>
<feature type="binding site" evidence="14">
    <location>
        <position position="184"/>
    </location>
    <ligand>
        <name>L-threonine</name>
        <dbReference type="ChEBI" id="CHEBI:57926"/>
    </ligand>
</feature>
<feature type="binding site" evidence="14">
    <location>
        <position position="154"/>
    </location>
    <ligand>
        <name>ATP</name>
        <dbReference type="ChEBI" id="CHEBI:30616"/>
    </ligand>
</feature>
<dbReference type="GO" id="GO:0005737">
    <property type="term" value="C:cytoplasm"/>
    <property type="evidence" value="ECO:0007669"/>
    <property type="project" value="UniProtKB-SubCell"/>
</dbReference>
<sequence length="348" mass="35774">MLPETLHLYADQAGDLPRAAELLQAGGLVAFATETVYGLGANALMPAAVAAIFSAKGRPAWDPVIVHLATVEQLAVVAAVPTELATRVARLTEAFWPGPLTLLLPRTEAIGDAVTAGRPLVGVRIPAHPAAQALLAAAGVPVAAPSANRFGHTSPTTAAHVLADLDGRIDAVLDAGPTRIGVESTVLDPTQTPMVLYRPGAISAEELAKATGVAVEVYVASATCSSNEPSSLPSPGVGIRHYAPQARVVLVEPLTGDLASTLLEPASKAKDSGDRVGLLLPDGWAHLSGSQTVAWGDWDVPETLAANLFAGLRELDARGVDVILVPLPPSGGIRDAILDRLNKAARPS</sequence>
<evidence type="ECO:0000313" key="16">
    <source>
        <dbReference type="EMBL" id="SEF66201.1"/>
    </source>
</evidence>
<proteinExistence type="inferred from homology"/>
<dbReference type="PIRSF" id="PIRSF004930">
    <property type="entry name" value="Tln_factor_SUA5"/>
    <property type="match status" value="1"/>
</dbReference>
<keyword evidence="6 13" id="KW-0808">Transferase</keyword>
<evidence type="ECO:0000256" key="7">
    <source>
        <dbReference type="ARBA" id="ARBA00022694"/>
    </source>
</evidence>
<dbReference type="InterPro" id="IPR017945">
    <property type="entry name" value="DHBP_synth_RibB-like_a/b_dom"/>
</dbReference>
<feature type="binding site" evidence="14">
    <location>
        <position position="124"/>
    </location>
    <ligand>
        <name>L-threonine</name>
        <dbReference type="ChEBI" id="CHEBI:57926"/>
    </ligand>
</feature>
<evidence type="ECO:0000259" key="15">
    <source>
        <dbReference type="PROSITE" id="PS51163"/>
    </source>
</evidence>
<feature type="binding site" evidence="14">
    <location>
        <position position="242"/>
    </location>
    <ligand>
        <name>ATP</name>
        <dbReference type="ChEBI" id="CHEBI:30616"/>
    </ligand>
</feature>
<organism evidence="16 17">
    <name type="scientific">Bryocella elongata</name>
    <dbReference type="NCBI Taxonomy" id="863522"/>
    <lineage>
        <taxon>Bacteria</taxon>
        <taxon>Pseudomonadati</taxon>
        <taxon>Acidobacteriota</taxon>
        <taxon>Terriglobia</taxon>
        <taxon>Terriglobales</taxon>
        <taxon>Acidobacteriaceae</taxon>
        <taxon>Bryocella</taxon>
    </lineage>
</organism>
<feature type="binding site" evidence="14">
    <location>
        <position position="146"/>
    </location>
    <ligand>
        <name>ATP</name>
        <dbReference type="ChEBI" id="CHEBI:30616"/>
    </ligand>
</feature>
<comment type="catalytic activity">
    <reaction evidence="12 13">
        <text>L-threonine + hydrogencarbonate + ATP = L-threonylcarbamoyladenylate + diphosphate + H2O</text>
        <dbReference type="Rhea" id="RHEA:36407"/>
        <dbReference type="ChEBI" id="CHEBI:15377"/>
        <dbReference type="ChEBI" id="CHEBI:17544"/>
        <dbReference type="ChEBI" id="CHEBI:30616"/>
        <dbReference type="ChEBI" id="CHEBI:33019"/>
        <dbReference type="ChEBI" id="CHEBI:57926"/>
        <dbReference type="ChEBI" id="CHEBI:73682"/>
        <dbReference type="EC" id="2.7.7.87"/>
    </reaction>
</comment>
<dbReference type="EC" id="2.7.7.87" evidence="3 13"/>
<dbReference type="GO" id="GO:0006450">
    <property type="term" value="P:regulation of translational fidelity"/>
    <property type="evidence" value="ECO:0007669"/>
    <property type="project" value="TreeGrafter"/>
</dbReference>
<accession>A0A1H5TVZ2</accession>
<name>A0A1H5TVZ2_9BACT</name>
<evidence type="ECO:0000256" key="8">
    <source>
        <dbReference type="ARBA" id="ARBA00022695"/>
    </source>
</evidence>
<dbReference type="GO" id="GO:0061710">
    <property type="term" value="F:L-threonylcarbamoyladenylate synthase"/>
    <property type="evidence" value="ECO:0007669"/>
    <property type="project" value="UniProtKB-EC"/>
</dbReference>
<evidence type="ECO:0000256" key="4">
    <source>
        <dbReference type="ARBA" id="ARBA00015492"/>
    </source>
</evidence>
<dbReference type="FunFam" id="3.90.870.10:FF:000009">
    <property type="entry name" value="Threonylcarbamoyl-AMP synthase, putative"/>
    <property type="match status" value="1"/>
</dbReference>
<feature type="domain" description="YrdC-like" evidence="15">
    <location>
        <begin position="13"/>
        <end position="202"/>
    </location>
</feature>
<dbReference type="GO" id="GO:0008033">
    <property type="term" value="P:tRNA processing"/>
    <property type="evidence" value="ECO:0007669"/>
    <property type="project" value="UniProtKB-KW"/>
</dbReference>
<comment type="subcellular location">
    <subcellularLocation>
        <location evidence="1 13">Cytoplasm</location>
    </subcellularLocation>
</comment>
<dbReference type="InterPro" id="IPR038385">
    <property type="entry name" value="Sua5/YwlC_C"/>
</dbReference>
<feature type="binding site" evidence="14">
    <location>
        <position position="198"/>
    </location>
    <ligand>
        <name>ATP</name>
        <dbReference type="ChEBI" id="CHEBI:30616"/>
    </ligand>
</feature>
<evidence type="ECO:0000256" key="5">
    <source>
        <dbReference type="ARBA" id="ARBA00022490"/>
    </source>
</evidence>
<evidence type="ECO:0000256" key="11">
    <source>
        <dbReference type="ARBA" id="ARBA00029774"/>
    </source>
</evidence>
<evidence type="ECO:0000313" key="17">
    <source>
        <dbReference type="Proteomes" id="UP000236728"/>
    </source>
</evidence>
<dbReference type="PANTHER" id="PTHR17490">
    <property type="entry name" value="SUA5"/>
    <property type="match status" value="1"/>
</dbReference>
<dbReference type="InterPro" id="IPR050156">
    <property type="entry name" value="TC-AMP_synthase_SUA5"/>
</dbReference>
<evidence type="ECO:0000256" key="9">
    <source>
        <dbReference type="ARBA" id="ARBA00022741"/>
    </source>
</evidence>
<evidence type="ECO:0000256" key="10">
    <source>
        <dbReference type="ARBA" id="ARBA00022840"/>
    </source>
</evidence>
<keyword evidence="5 13" id="KW-0963">Cytoplasm</keyword>
<dbReference type="Gene3D" id="3.90.870.10">
    <property type="entry name" value="DHBP synthase"/>
    <property type="match status" value="1"/>
</dbReference>
<feature type="binding site" evidence="14">
    <location>
        <position position="67"/>
    </location>
    <ligand>
        <name>L-threonine</name>
        <dbReference type="ChEBI" id="CHEBI:57926"/>
    </ligand>
</feature>
<dbReference type="GO" id="GO:0000049">
    <property type="term" value="F:tRNA binding"/>
    <property type="evidence" value="ECO:0007669"/>
    <property type="project" value="TreeGrafter"/>
</dbReference>
<dbReference type="NCBIfam" id="TIGR00057">
    <property type="entry name" value="L-threonylcarbamoyladenylate synthase"/>
    <property type="match status" value="1"/>
</dbReference>
<evidence type="ECO:0000256" key="12">
    <source>
        <dbReference type="ARBA" id="ARBA00048366"/>
    </source>
</evidence>
<feature type="binding site" evidence="14">
    <location>
        <position position="35"/>
    </location>
    <ligand>
        <name>L-threonine</name>
        <dbReference type="ChEBI" id="CHEBI:57926"/>
    </ligand>
</feature>
<dbReference type="GO" id="GO:0005524">
    <property type="term" value="F:ATP binding"/>
    <property type="evidence" value="ECO:0007669"/>
    <property type="project" value="UniProtKB-UniRule"/>
</dbReference>
<dbReference type="InterPro" id="IPR006070">
    <property type="entry name" value="Sua5-like_dom"/>
</dbReference>
<dbReference type="Gene3D" id="3.40.50.11030">
    <property type="entry name" value="Threonylcarbamoyl-AMP synthase, C-terminal domain"/>
    <property type="match status" value="1"/>
</dbReference>
<keyword evidence="7 13" id="KW-0819">tRNA processing</keyword>
<dbReference type="InterPro" id="IPR010923">
    <property type="entry name" value="T(6)A37_SUA5"/>
</dbReference>
<evidence type="ECO:0000256" key="2">
    <source>
        <dbReference type="ARBA" id="ARBA00007663"/>
    </source>
</evidence>
<keyword evidence="17" id="KW-1185">Reference proteome</keyword>
<feature type="binding site" evidence="14">
    <location>
        <position position="58"/>
    </location>
    <ligand>
        <name>ATP</name>
        <dbReference type="ChEBI" id="CHEBI:30616"/>
    </ligand>
</feature>
<dbReference type="GO" id="GO:0003725">
    <property type="term" value="F:double-stranded RNA binding"/>
    <property type="evidence" value="ECO:0007669"/>
    <property type="project" value="UniProtKB-UniRule"/>
</dbReference>
<dbReference type="InterPro" id="IPR005145">
    <property type="entry name" value="Sua5_C"/>
</dbReference>
<dbReference type="Proteomes" id="UP000236728">
    <property type="component" value="Unassembled WGS sequence"/>
</dbReference>
<dbReference type="OrthoDB" id="9814580at2"/>
<dbReference type="Pfam" id="PF01300">
    <property type="entry name" value="Sua5_yciO_yrdC"/>
    <property type="match status" value="1"/>
</dbReference>
<dbReference type="PANTHER" id="PTHR17490:SF16">
    <property type="entry name" value="THREONYLCARBAMOYL-AMP SYNTHASE"/>
    <property type="match status" value="1"/>
</dbReference>
<dbReference type="SUPFAM" id="SSF55821">
    <property type="entry name" value="YrdC/RibB"/>
    <property type="match status" value="1"/>
</dbReference>
<feature type="binding site" evidence="14">
    <location>
        <position position="144"/>
    </location>
    <ligand>
        <name>ATP</name>
        <dbReference type="ChEBI" id="CHEBI:30616"/>
    </ligand>
</feature>
<dbReference type="RefSeq" id="WP_103932164.1">
    <property type="nucleotide sequence ID" value="NZ_FNVA01000001.1"/>
</dbReference>
<evidence type="ECO:0000256" key="14">
    <source>
        <dbReference type="PIRSR" id="PIRSR004930-1"/>
    </source>
</evidence>
<gene>
    <name evidence="16" type="ORF">SAMN05421819_0736</name>
</gene>
<evidence type="ECO:0000256" key="13">
    <source>
        <dbReference type="PIRNR" id="PIRNR004930"/>
    </source>
</evidence>
<dbReference type="PROSITE" id="PS51163">
    <property type="entry name" value="YRDC"/>
    <property type="match status" value="1"/>
</dbReference>